<feature type="compositionally biased region" description="Polar residues" evidence="5">
    <location>
        <begin position="605"/>
        <end position="633"/>
    </location>
</feature>
<feature type="compositionally biased region" description="Basic and acidic residues" evidence="5">
    <location>
        <begin position="882"/>
        <end position="907"/>
    </location>
</feature>
<dbReference type="PROSITE" id="PS50157">
    <property type="entry name" value="ZINC_FINGER_C2H2_2"/>
    <property type="match status" value="1"/>
</dbReference>
<evidence type="ECO:0000259" key="8">
    <source>
        <dbReference type="PROSITE" id="PS51294"/>
    </source>
</evidence>
<proteinExistence type="predicted"/>
<dbReference type="PROSITE" id="PS51294">
    <property type="entry name" value="HTH_MYB"/>
    <property type="match status" value="1"/>
</dbReference>
<evidence type="ECO:0000259" key="6">
    <source>
        <dbReference type="PROSITE" id="PS50090"/>
    </source>
</evidence>
<sequence>MGNSPSREMPQENGEGEPQKVNVSEESTNVSRQTEPKSQGVKRKRKRSSQGEPQPKKQKSSPLPTLELPNNARASSLEEEDGDDNGTQRSTTGTPSRSPSEVLTSISKKNRKVKRRTVVPPQADKDQDEHSNHREPEYSEASEEDETRSHAGTESELTCTICGRQFRNQQHLVRHMRNPNVHRKSNSGVGPATGPFTEKEKAKLARFKRRICDDYSVSEFDFNTLMTLLGRRDGSEWPNPDVTRSELRGMFYDALPDRSRKSLNRYRERYFQNVEHETEWTEEQINDLKNLVQEKGRKWVEIAEILGRTQDSVYQKWKNRIRQGDAQRFERWEEGEKEALILAVRECKIAAKVPLDFSSDDKVNWTAVSDRLGKKRNAQQCSTFWKRVYRPREEAKARGQDIRPLPSGRSKPEPAKSRHQTRRTVTSDGKSVDVTTSRRKIKSAMYVTDSDEENNGSVGNTQLNNGNQKFNLEAHSMTSSQDTESEHEQNGVEEADTEEQERSHEDEDGDRSDNNGEMDSSSKKPQRKRLIEVLIPPPASSKHSPEQQTTLNGSFQAVNRRNHESDQPPGHNRTDPPIDSEAVPLRSSQTPKTPRLPSISKRTPRQVTTLSQAFNNTQAPTSARTAGRTTPSTHSREDRPSPKIQIQPRPLLEEELSVLEPEEEKDDGQAQQQETREHRGAEFANYHSEAEDSNEEQPPQIFSSAAPSPDGVESETASDSESQSSDDEQPPQMFSSVAPGVQNDSEAVKSGSEESEEEEPPLMFSSAPLPLPFPKTARQTPNANGSDSEEAEEDDELPPKMFTSALPDHHPAARSEASSSSGDAPTIFPDESDSNDGGPDEGNTGTGPGTDSGGDSDQAMVDAAQGDFFANLEASARKVRSFRQDREREMEMKLKLRDVNVGRKRGENGAYGSGKGTAEGGRNRKKGKKKEVFDVSSSDEEEEDEEW</sequence>
<feature type="domain" description="HTH myb-type" evidence="8">
    <location>
        <begin position="280"/>
        <end position="325"/>
    </location>
</feature>
<dbReference type="Gene3D" id="3.30.160.60">
    <property type="entry name" value="Classic Zinc Finger"/>
    <property type="match status" value="1"/>
</dbReference>
<keyword evidence="4" id="KW-0863">Zinc-finger</keyword>
<evidence type="ECO:0000256" key="3">
    <source>
        <dbReference type="ARBA" id="ARBA00023242"/>
    </source>
</evidence>
<evidence type="ECO:0000256" key="4">
    <source>
        <dbReference type="PROSITE-ProRule" id="PRU00042"/>
    </source>
</evidence>
<dbReference type="GO" id="GO:0003700">
    <property type="term" value="F:DNA-binding transcription factor activity"/>
    <property type="evidence" value="ECO:0007669"/>
    <property type="project" value="TreeGrafter"/>
</dbReference>
<protein>
    <submittedName>
        <fullName evidence="9">Uncharacterized protein</fullName>
    </submittedName>
</protein>
<gene>
    <name evidence="9" type="ORF">GJ744_002669</name>
</gene>
<dbReference type="GO" id="GO:0008270">
    <property type="term" value="F:zinc ion binding"/>
    <property type="evidence" value="ECO:0007669"/>
    <property type="project" value="UniProtKB-KW"/>
</dbReference>
<feature type="compositionally biased region" description="Basic and acidic residues" evidence="5">
    <location>
        <begin position="561"/>
        <end position="576"/>
    </location>
</feature>
<dbReference type="SMART" id="SM00355">
    <property type="entry name" value="ZnF_C2H2"/>
    <property type="match status" value="1"/>
</dbReference>
<keyword evidence="2" id="KW-0238">DNA-binding</keyword>
<feature type="region of interest" description="Disordered" evidence="5">
    <location>
        <begin position="878"/>
        <end position="947"/>
    </location>
</feature>
<keyword evidence="3" id="KW-0539">Nucleus</keyword>
<feature type="domain" description="Myb-like" evidence="6">
    <location>
        <begin position="331"/>
        <end position="389"/>
    </location>
</feature>
<feature type="compositionally biased region" description="Acidic residues" evidence="5">
    <location>
        <begin position="653"/>
        <end position="666"/>
    </location>
</feature>
<dbReference type="OrthoDB" id="39591at2759"/>
<feature type="compositionally biased region" description="Gly residues" evidence="5">
    <location>
        <begin position="909"/>
        <end position="919"/>
    </location>
</feature>
<dbReference type="AlphaFoldDB" id="A0A8H7E089"/>
<feature type="compositionally biased region" description="Acidic residues" evidence="5">
    <location>
        <begin position="787"/>
        <end position="796"/>
    </location>
</feature>
<organism evidence="9 10">
    <name type="scientific">Endocarpon pusillum</name>
    <dbReference type="NCBI Taxonomy" id="364733"/>
    <lineage>
        <taxon>Eukaryota</taxon>
        <taxon>Fungi</taxon>
        <taxon>Dikarya</taxon>
        <taxon>Ascomycota</taxon>
        <taxon>Pezizomycotina</taxon>
        <taxon>Eurotiomycetes</taxon>
        <taxon>Chaetothyriomycetidae</taxon>
        <taxon>Verrucariales</taxon>
        <taxon>Verrucariaceae</taxon>
        <taxon>Endocarpon</taxon>
    </lineage>
</organism>
<dbReference type="InterPro" id="IPR009057">
    <property type="entry name" value="Homeodomain-like_sf"/>
</dbReference>
<keyword evidence="4" id="KW-0479">Metal-binding</keyword>
<dbReference type="SMART" id="SM00717">
    <property type="entry name" value="SANT"/>
    <property type="match status" value="2"/>
</dbReference>
<evidence type="ECO:0000313" key="9">
    <source>
        <dbReference type="EMBL" id="KAF7504100.1"/>
    </source>
</evidence>
<dbReference type="InterPro" id="IPR051651">
    <property type="entry name" value="DMTF1_DNA-bind_reg"/>
</dbReference>
<feature type="compositionally biased region" description="Acidic residues" evidence="5">
    <location>
        <begin position="712"/>
        <end position="729"/>
    </location>
</feature>
<feature type="compositionally biased region" description="Acidic residues" evidence="5">
    <location>
        <begin position="937"/>
        <end position="947"/>
    </location>
</feature>
<dbReference type="InterPro" id="IPR017930">
    <property type="entry name" value="Myb_dom"/>
</dbReference>
<evidence type="ECO:0000256" key="5">
    <source>
        <dbReference type="SAM" id="MobiDB-lite"/>
    </source>
</evidence>
<dbReference type="PANTHER" id="PTHR46380">
    <property type="entry name" value="CYCLIN-D-BINDING MYB-LIKE TRANSCRIPTION FACTOR 1"/>
    <property type="match status" value="1"/>
</dbReference>
<dbReference type="Proteomes" id="UP000606974">
    <property type="component" value="Unassembled WGS sequence"/>
</dbReference>
<feature type="domain" description="C2H2-type" evidence="7">
    <location>
        <begin position="157"/>
        <end position="187"/>
    </location>
</feature>
<accession>A0A8H7E089</accession>
<name>A0A8H7E089_9EURO</name>
<evidence type="ECO:0000256" key="1">
    <source>
        <dbReference type="ARBA" id="ARBA00004123"/>
    </source>
</evidence>
<dbReference type="PANTHER" id="PTHR46380:SF2">
    <property type="entry name" value="CYCLIN-D-BINDING MYB-LIKE TRANSCRIPTION FACTOR 1"/>
    <property type="match status" value="1"/>
</dbReference>
<dbReference type="Pfam" id="PF13921">
    <property type="entry name" value="Myb_DNA-bind_6"/>
    <property type="match status" value="1"/>
</dbReference>
<reference evidence="9" key="1">
    <citation type="submission" date="2020-02" db="EMBL/GenBank/DDBJ databases">
        <authorList>
            <person name="Palmer J.M."/>
        </authorList>
    </citation>
    <scope>NUCLEOTIDE SEQUENCE</scope>
    <source>
        <strain evidence="9">EPUS1.4</strain>
        <tissue evidence="9">Thallus</tissue>
    </source>
</reference>
<comment type="subcellular location">
    <subcellularLocation>
        <location evidence="1">Nucleus</location>
    </subcellularLocation>
</comment>
<feature type="region of interest" description="Disordered" evidence="5">
    <location>
        <begin position="1"/>
        <end position="155"/>
    </location>
</feature>
<dbReference type="Gene3D" id="1.10.10.60">
    <property type="entry name" value="Homeodomain-like"/>
    <property type="match status" value="2"/>
</dbReference>
<feature type="compositionally biased region" description="Basic residues" evidence="5">
    <location>
        <begin position="108"/>
        <end position="117"/>
    </location>
</feature>
<evidence type="ECO:0000256" key="2">
    <source>
        <dbReference type="ARBA" id="ARBA00023125"/>
    </source>
</evidence>
<feature type="region of interest" description="Disordered" evidence="5">
    <location>
        <begin position="393"/>
        <end position="866"/>
    </location>
</feature>
<feature type="domain" description="Myb-like" evidence="6">
    <location>
        <begin position="280"/>
        <end position="321"/>
    </location>
</feature>
<feature type="compositionally biased region" description="Low complexity" evidence="5">
    <location>
        <begin position="87"/>
        <end position="100"/>
    </location>
</feature>
<dbReference type="EMBL" id="JAACFV010000149">
    <property type="protein sequence ID" value="KAF7504100.1"/>
    <property type="molecule type" value="Genomic_DNA"/>
</dbReference>
<keyword evidence="4" id="KW-0862">Zinc</keyword>
<evidence type="ECO:0000259" key="7">
    <source>
        <dbReference type="PROSITE" id="PS50157"/>
    </source>
</evidence>
<keyword evidence="10" id="KW-1185">Reference proteome</keyword>
<dbReference type="SUPFAM" id="SSF46689">
    <property type="entry name" value="Homeodomain-like"/>
    <property type="match status" value="1"/>
</dbReference>
<comment type="caution">
    <text evidence="9">The sequence shown here is derived from an EMBL/GenBank/DDBJ whole genome shotgun (WGS) entry which is preliminary data.</text>
</comment>
<feature type="compositionally biased region" description="Basic and acidic residues" evidence="5">
    <location>
        <begin position="123"/>
        <end position="137"/>
    </location>
</feature>
<feature type="compositionally biased region" description="Polar residues" evidence="5">
    <location>
        <begin position="455"/>
        <end position="482"/>
    </location>
</feature>
<feature type="compositionally biased region" description="Polar residues" evidence="5">
    <location>
        <begin position="696"/>
        <end position="706"/>
    </location>
</feature>
<feature type="compositionally biased region" description="Polar residues" evidence="5">
    <location>
        <begin position="21"/>
        <end position="37"/>
    </location>
</feature>
<feature type="compositionally biased region" description="Polar residues" evidence="5">
    <location>
        <begin position="546"/>
        <end position="559"/>
    </location>
</feature>
<evidence type="ECO:0000313" key="10">
    <source>
        <dbReference type="Proteomes" id="UP000606974"/>
    </source>
</evidence>
<dbReference type="GO" id="GO:0000976">
    <property type="term" value="F:transcription cis-regulatory region binding"/>
    <property type="evidence" value="ECO:0007669"/>
    <property type="project" value="TreeGrafter"/>
</dbReference>
<dbReference type="InterPro" id="IPR001005">
    <property type="entry name" value="SANT/Myb"/>
</dbReference>
<feature type="compositionally biased region" description="Polar residues" evidence="5">
    <location>
        <begin position="423"/>
        <end position="435"/>
    </location>
</feature>
<dbReference type="GO" id="GO:0005634">
    <property type="term" value="C:nucleus"/>
    <property type="evidence" value="ECO:0007669"/>
    <property type="project" value="UniProtKB-SubCell"/>
</dbReference>
<dbReference type="InterPro" id="IPR013087">
    <property type="entry name" value="Znf_C2H2_type"/>
</dbReference>
<dbReference type="PROSITE" id="PS50090">
    <property type="entry name" value="MYB_LIKE"/>
    <property type="match status" value="2"/>
</dbReference>
<feature type="region of interest" description="Disordered" evidence="5">
    <location>
        <begin position="177"/>
        <end position="197"/>
    </location>
</feature>